<comment type="catalytic activity">
    <reaction evidence="7 8">
        <text>L-threonylcarbamoyladenylate + adenosine(37) in tRNA = N(6)-L-threonylcarbamoyladenosine(37) in tRNA + AMP + H(+)</text>
        <dbReference type="Rhea" id="RHEA:37059"/>
        <dbReference type="Rhea" id="RHEA-COMP:10162"/>
        <dbReference type="Rhea" id="RHEA-COMP:10163"/>
        <dbReference type="ChEBI" id="CHEBI:15378"/>
        <dbReference type="ChEBI" id="CHEBI:73682"/>
        <dbReference type="ChEBI" id="CHEBI:74411"/>
        <dbReference type="ChEBI" id="CHEBI:74418"/>
        <dbReference type="ChEBI" id="CHEBI:456215"/>
        <dbReference type="EC" id="2.3.1.234"/>
    </reaction>
</comment>
<feature type="binding site" evidence="8">
    <location>
        <position position="183"/>
    </location>
    <ligand>
        <name>substrate</name>
    </ligand>
</feature>
<dbReference type="GO" id="GO:0005737">
    <property type="term" value="C:cytoplasm"/>
    <property type="evidence" value="ECO:0007669"/>
    <property type="project" value="UniProtKB-SubCell"/>
</dbReference>
<dbReference type="GO" id="GO:0002949">
    <property type="term" value="P:tRNA threonylcarbamoyladenosine modification"/>
    <property type="evidence" value="ECO:0007669"/>
    <property type="project" value="UniProtKB-UniRule"/>
</dbReference>
<dbReference type="InterPro" id="IPR043129">
    <property type="entry name" value="ATPase_NBD"/>
</dbReference>
<evidence type="ECO:0000256" key="6">
    <source>
        <dbReference type="ARBA" id="ARBA00023315"/>
    </source>
</evidence>
<keyword evidence="6 8" id="KW-0012">Acyltransferase</keyword>
<keyword evidence="2 8" id="KW-0808">Transferase</keyword>
<dbReference type="Proteomes" id="UP000176631">
    <property type="component" value="Unassembled WGS sequence"/>
</dbReference>
<reference evidence="10 11" key="1">
    <citation type="journal article" date="2016" name="Nat. Commun.">
        <title>Thousands of microbial genomes shed light on interconnected biogeochemical processes in an aquifer system.</title>
        <authorList>
            <person name="Anantharaman K."/>
            <person name="Brown C.T."/>
            <person name="Hug L.A."/>
            <person name="Sharon I."/>
            <person name="Castelle C.J."/>
            <person name="Probst A.J."/>
            <person name="Thomas B.C."/>
            <person name="Singh A."/>
            <person name="Wilkins M.J."/>
            <person name="Karaoz U."/>
            <person name="Brodie E.L."/>
            <person name="Williams K.H."/>
            <person name="Hubbard S.S."/>
            <person name="Banfield J.F."/>
        </authorList>
    </citation>
    <scope>NUCLEOTIDE SEQUENCE [LARGE SCALE GENOMIC DNA]</scope>
</reference>
<gene>
    <name evidence="8" type="primary">tsaD</name>
    <name evidence="10" type="ORF">A2172_00900</name>
</gene>
<dbReference type="Gene3D" id="3.30.420.40">
    <property type="match status" value="2"/>
</dbReference>
<evidence type="ECO:0000256" key="8">
    <source>
        <dbReference type="HAMAP-Rule" id="MF_01445"/>
    </source>
</evidence>
<dbReference type="InterPro" id="IPR000905">
    <property type="entry name" value="Gcp-like_dom"/>
</dbReference>
<dbReference type="InterPro" id="IPR017860">
    <property type="entry name" value="Peptidase_M22_CS"/>
</dbReference>
<keyword evidence="4 8" id="KW-0479">Metal-binding</keyword>
<dbReference type="GO" id="GO:0061711">
    <property type="term" value="F:tRNA N(6)-L-threonylcarbamoyladenine synthase activity"/>
    <property type="evidence" value="ECO:0007669"/>
    <property type="project" value="UniProtKB-EC"/>
</dbReference>
<dbReference type="FunFam" id="3.30.420.40:FF:000040">
    <property type="entry name" value="tRNA N6-adenosine threonylcarbamoyltransferase"/>
    <property type="match status" value="1"/>
</dbReference>
<keyword evidence="3 8" id="KW-0819">tRNA processing</keyword>
<name>A0A1G1W9S9_9BACT</name>
<evidence type="ECO:0000256" key="4">
    <source>
        <dbReference type="ARBA" id="ARBA00022723"/>
    </source>
</evidence>
<keyword evidence="5 8" id="KW-0408">Iron</keyword>
<organism evidence="10 11">
    <name type="scientific">Candidatus Woykebacteria bacterium RBG_13_40_15</name>
    <dbReference type="NCBI Taxonomy" id="1802593"/>
    <lineage>
        <taxon>Bacteria</taxon>
        <taxon>Candidatus Woykeibacteriota</taxon>
    </lineage>
</organism>
<dbReference type="NCBIfam" id="TIGR03723">
    <property type="entry name" value="T6A_TsaD_YgjD"/>
    <property type="match status" value="1"/>
</dbReference>
<evidence type="ECO:0000256" key="2">
    <source>
        <dbReference type="ARBA" id="ARBA00022679"/>
    </source>
</evidence>
<feature type="binding site" evidence="8">
    <location>
        <position position="113"/>
    </location>
    <ligand>
        <name>Fe cation</name>
        <dbReference type="ChEBI" id="CHEBI:24875"/>
    </ligand>
</feature>
<comment type="similarity">
    <text evidence="8">Belongs to the KAE1 / TsaD family.</text>
</comment>
<dbReference type="PANTHER" id="PTHR11735">
    <property type="entry name" value="TRNA N6-ADENOSINE THREONYLCARBAMOYLTRANSFERASE"/>
    <property type="match status" value="1"/>
</dbReference>
<dbReference type="PANTHER" id="PTHR11735:SF6">
    <property type="entry name" value="TRNA N6-ADENOSINE THREONYLCARBAMOYLTRANSFERASE, MITOCHONDRIAL"/>
    <property type="match status" value="1"/>
</dbReference>
<comment type="cofactor">
    <cofactor evidence="8">
        <name>Fe(2+)</name>
        <dbReference type="ChEBI" id="CHEBI:29033"/>
    </cofactor>
    <text evidence="8">Binds 1 Fe(2+) ion per subunit.</text>
</comment>
<evidence type="ECO:0000256" key="3">
    <source>
        <dbReference type="ARBA" id="ARBA00022694"/>
    </source>
</evidence>
<dbReference type="InterPro" id="IPR017861">
    <property type="entry name" value="KAE1/TsaD"/>
</dbReference>
<feature type="domain" description="Gcp-like" evidence="9">
    <location>
        <begin position="23"/>
        <end position="304"/>
    </location>
</feature>
<sequence>MKILGVETSCDETAVAIVENGTKVISSSLASSLPLHAKSGGIIPEIAAREQTKTIIPVVTEVLGEPPSKQIDAIAVTFGPGLHGSLIVGVEVAKTLSYVWKKPLIPVSHLISHIYATWIENTTPPKFPLIALIVSGGHTELVYMQGHGNYKSLGGTRDDAAGESLDKIARLLRLGYPGGPAIEKAAIQGDSQKFNLPRPLLNSPDYDFSFSGLKTAVTSLVSNIGEENLSDNINNIAASVQAAVVEVLITKAKKASASLPAESIVFGGGVAANKLLREEAGKSLSIPVFFPPINLSVDNGVMVAAAAYFNYKIVPWSKLEPDPSILL</sequence>
<feature type="binding site" evidence="8">
    <location>
        <position position="298"/>
    </location>
    <ligand>
        <name>Fe cation</name>
        <dbReference type="ChEBI" id="CHEBI:24875"/>
    </ligand>
</feature>
<dbReference type="InterPro" id="IPR022450">
    <property type="entry name" value="TsaD"/>
</dbReference>
<feature type="binding site" evidence="8">
    <location>
        <position position="273"/>
    </location>
    <ligand>
        <name>substrate</name>
    </ligand>
</feature>
<evidence type="ECO:0000313" key="10">
    <source>
        <dbReference type="EMBL" id="OGY24087.1"/>
    </source>
</evidence>
<dbReference type="CDD" id="cd24133">
    <property type="entry name" value="ASKHA_NBD_TsaD_bac"/>
    <property type="match status" value="1"/>
</dbReference>
<comment type="caution">
    <text evidence="10">The sequence shown here is derived from an EMBL/GenBank/DDBJ whole genome shotgun (WGS) entry which is preliminary data.</text>
</comment>
<dbReference type="HAMAP" id="MF_01445">
    <property type="entry name" value="TsaD"/>
    <property type="match status" value="1"/>
</dbReference>
<evidence type="ECO:0000259" key="9">
    <source>
        <dbReference type="Pfam" id="PF00814"/>
    </source>
</evidence>
<feature type="binding site" evidence="8">
    <location>
        <position position="166"/>
    </location>
    <ligand>
        <name>substrate</name>
    </ligand>
</feature>
<comment type="subcellular location">
    <subcellularLocation>
        <location evidence="8">Cytoplasm</location>
    </subcellularLocation>
</comment>
<dbReference type="PRINTS" id="PR00789">
    <property type="entry name" value="OSIALOPTASE"/>
</dbReference>
<protein>
    <recommendedName>
        <fullName evidence="8">tRNA N6-adenosine threonylcarbamoyltransferase</fullName>
        <ecNumber evidence="8">2.3.1.234</ecNumber>
    </recommendedName>
    <alternativeName>
        <fullName evidence="8">N6-L-threonylcarbamoyladenine synthase</fullName>
        <shortName evidence="8">t(6)A synthase</shortName>
    </alternativeName>
    <alternativeName>
        <fullName evidence="8">t(6)A37 threonylcarbamoyladenosine biosynthesis protein TsaD</fullName>
    </alternativeName>
    <alternativeName>
        <fullName evidence="8">tRNA threonylcarbamoyladenosine biosynthesis protein TsaD</fullName>
    </alternativeName>
</protein>
<dbReference type="NCBIfam" id="TIGR00329">
    <property type="entry name" value="gcp_kae1"/>
    <property type="match status" value="1"/>
</dbReference>
<dbReference type="EMBL" id="MHCP01000015">
    <property type="protein sequence ID" value="OGY24087.1"/>
    <property type="molecule type" value="Genomic_DNA"/>
</dbReference>
<evidence type="ECO:0000256" key="1">
    <source>
        <dbReference type="ARBA" id="ARBA00022490"/>
    </source>
</evidence>
<dbReference type="Pfam" id="PF00814">
    <property type="entry name" value="TsaD"/>
    <property type="match status" value="1"/>
</dbReference>
<evidence type="ECO:0000313" key="11">
    <source>
        <dbReference type="Proteomes" id="UP000176631"/>
    </source>
</evidence>
<dbReference type="EC" id="2.3.1.234" evidence="8"/>
<dbReference type="AlphaFoldDB" id="A0A1G1W9S9"/>
<evidence type="ECO:0000256" key="5">
    <source>
        <dbReference type="ARBA" id="ARBA00023004"/>
    </source>
</evidence>
<dbReference type="GO" id="GO:0005506">
    <property type="term" value="F:iron ion binding"/>
    <property type="evidence" value="ECO:0007669"/>
    <property type="project" value="UniProtKB-UniRule"/>
</dbReference>
<proteinExistence type="inferred from homology"/>
<keyword evidence="1 8" id="KW-0963">Cytoplasm</keyword>
<dbReference type="STRING" id="1802593.A2172_00900"/>
<feature type="binding site" evidence="8">
    <location>
        <begin position="133"/>
        <end position="137"/>
    </location>
    <ligand>
        <name>substrate</name>
    </ligand>
</feature>
<dbReference type="PROSITE" id="PS01016">
    <property type="entry name" value="GLYCOPROTEASE"/>
    <property type="match status" value="1"/>
</dbReference>
<evidence type="ECO:0000256" key="7">
    <source>
        <dbReference type="ARBA" id="ARBA00048117"/>
    </source>
</evidence>
<dbReference type="SUPFAM" id="SSF53067">
    <property type="entry name" value="Actin-like ATPase domain"/>
    <property type="match status" value="2"/>
</dbReference>
<feature type="binding site" evidence="8">
    <location>
        <position position="109"/>
    </location>
    <ligand>
        <name>Fe cation</name>
        <dbReference type="ChEBI" id="CHEBI:24875"/>
    </ligand>
</feature>
<accession>A0A1G1W9S9</accession>
<comment type="function">
    <text evidence="8">Required for the formation of a threonylcarbamoyl group on adenosine at position 37 (t(6)A37) in tRNAs that read codons beginning with adenine. Is involved in the transfer of the threonylcarbamoyl moiety of threonylcarbamoyl-AMP (TC-AMP) to the N6 group of A37, together with TsaE and TsaB. TsaD likely plays a direct catalytic role in this reaction.</text>
</comment>
<dbReference type="FunFam" id="3.30.420.40:FF:000012">
    <property type="entry name" value="tRNA N6-adenosine threonylcarbamoyltransferase"/>
    <property type="match status" value="1"/>
</dbReference>
<feature type="binding site" evidence="8">
    <location>
        <position position="179"/>
    </location>
    <ligand>
        <name>substrate</name>
    </ligand>
</feature>